<dbReference type="InParanoid" id="L7JW45"/>
<dbReference type="InterPro" id="IPR014729">
    <property type="entry name" value="Rossmann-like_a/b/a_fold"/>
</dbReference>
<evidence type="ECO:0000313" key="2">
    <source>
        <dbReference type="EMBL" id="ELQ74982.1"/>
    </source>
</evidence>
<keyword evidence="3" id="KW-1185">Reference proteome</keyword>
<dbReference type="NCBIfam" id="NF001985">
    <property type="entry name" value="PRK00777.1"/>
    <property type="match status" value="1"/>
</dbReference>
<dbReference type="EC" id="2.7.7.3" evidence="2"/>
<dbReference type="Pfam" id="PF01467">
    <property type="entry name" value="CTP_transf_like"/>
    <property type="match status" value="1"/>
</dbReference>
<dbReference type="GO" id="GO:0004595">
    <property type="term" value="F:pantetheine-phosphate adenylyltransferase activity"/>
    <property type="evidence" value="ECO:0007669"/>
    <property type="project" value="UniProtKB-EC"/>
</dbReference>
<dbReference type="OrthoDB" id="330671at2759"/>
<dbReference type="Gene3D" id="3.40.50.620">
    <property type="entry name" value="HUPs"/>
    <property type="match status" value="1"/>
</dbReference>
<reference evidence="2 3" key="1">
    <citation type="journal article" date="2012" name="PLoS Pathog.">
        <title>The genome of the obligate intracellular parasite Trachipleistophora hominis: new insights into microsporidian genome dynamics and reductive evolution.</title>
        <authorList>
            <person name="Heinz E."/>
            <person name="Williams T.A."/>
            <person name="Nakjang S."/>
            <person name="Noel C.J."/>
            <person name="Swan D.C."/>
            <person name="Goldberg A.V."/>
            <person name="Harris S.R."/>
            <person name="Weinmaier T."/>
            <person name="Markert S."/>
            <person name="Becher D."/>
            <person name="Bernhardt J."/>
            <person name="Dagan T."/>
            <person name="Hacker C."/>
            <person name="Lucocq J.M."/>
            <person name="Schweder T."/>
            <person name="Rattei T."/>
            <person name="Hall N."/>
            <person name="Hirt R.P."/>
            <person name="Embley T.M."/>
        </authorList>
    </citation>
    <scope>NUCLEOTIDE SEQUENCE [LARGE SCALE GENOMIC DNA]</scope>
</reference>
<evidence type="ECO:0000259" key="1">
    <source>
        <dbReference type="Pfam" id="PF01467"/>
    </source>
</evidence>
<gene>
    <name evidence="2" type="ORF">THOM_2080</name>
</gene>
<dbReference type="HOGENOM" id="CLU_649219_0_0_1"/>
<dbReference type="VEuPathDB" id="MicrosporidiaDB:THOM_2080"/>
<organism evidence="2 3">
    <name type="scientific">Trachipleistophora hominis</name>
    <name type="common">Microsporidian parasite</name>
    <dbReference type="NCBI Taxonomy" id="72359"/>
    <lineage>
        <taxon>Eukaryota</taxon>
        <taxon>Fungi</taxon>
        <taxon>Fungi incertae sedis</taxon>
        <taxon>Microsporidia</taxon>
        <taxon>Pleistophoridae</taxon>
        <taxon>Trachipleistophora</taxon>
    </lineage>
</organism>
<proteinExistence type="predicted"/>
<dbReference type="STRING" id="72359.L7JW45"/>
<protein>
    <submittedName>
        <fullName evidence="2">Putative nucleotidyltransferase</fullName>
        <ecNumber evidence="2">2.7.7.3</ecNumber>
    </submittedName>
</protein>
<feature type="domain" description="Cytidyltransferase-like" evidence="1">
    <location>
        <begin position="278"/>
        <end position="413"/>
    </location>
</feature>
<dbReference type="InterPro" id="IPR004821">
    <property type="entry name" value="Cyt_trans-like"/>
</dbReference>
<sequence length="423" mass="48663">MAYIKNIVKLDRKEDTLSLICHLLHTDMLAFVQVCFECNHHGFIRRYHQVIHQIKTFYGLNGVIIFTFENVNGLNELQEIKWDKCDCLERFDGLKDVIAGNAGDVWKWCDLKDLNDDGMVRNGGRSCKDENGTKHFSEKERGGNVTCCGNISHNSGRRRKVGDNTVYIRGVKGTNDEKAECVRVDRTRDQRKGSNRVINNPEHELKLKCYGGALYCEQNMLNETREAQNHPQRNLHSKTVEPLEYVCGDDNDIMKKYQTMNKHIFIPPSNTKKYRTVVLGGTFDRFHEGHVLLLSTALLLTSDELTIGLTTKRLQTNKKYNTIIESYNTRRNKLLFLCRVMSNARITLNKLNDSVGRCLTDDYECIVVSTESFTRACEINFKRMDEGKEMMDIVVTPVVEYENVKLSSTGLREKDIVHDRSNS</sequence>
<accession>L7JW45</accession>
<keyword evidence="2" id="KW-0808">Transferase</keyword>
<dbReference type="EMBL" id="JH994000">
    <property type="protein sequence ID" value="ELQ74982.1"/>
    <property type="molecule type" value="Genomic_DNA"/>
</dbReference>
<dbReference type="SUPFAM" id="SSF52374">
    <property type="entry name" value="Nucleotidylyl transferase"/>
    <property type="match status" value="1"/>
</dbReference>
<dbReference type="Proteomes" id="UP000011185">
    <property type="component" value="Unassembled WGS sequence"/>
</dbReference>
<dbReference type="AlphaFoldDB" id="L7JW45"/>
<evidence type="ECO:0000313" key="3">
    <source>
        <dbReference type="Proteomes" id="UP000011185"/>
    </source>
</evidence>
<dbReference type="OMA" id="DDYECIV"/>
<name>L7JW45_TRAHO</name>
<keyword evidence="2" id="KW-0548">Nucleotidyltransferase</keyword>